<dbReference type="InterPro" id="IPR053183">
    <property type="entry name" value="ASL1"/>
</dbReference>
<name>A0A8H5I252_9AGAR</name>
<dbReference type="Gene3D" id="3.20.20.80">
    <property type="entry name" value="Glycosidases"/>
    <property type="match status" value="1"/>
</dbReference>
<dbReference type="PROSITE" id="PS51257">
    <property type="entry name" value="PROKAR_LIPOPROTEIN"/>
    <property type="match status" value="1"/>
</dbReference>
<keyword evidence="2" id="KW-0732">Signal</keyword>
<keyword evidence="5" id="KW-1185">Reference proteome</keyword>
<dbReference type="InterPro" id="IPR024655">
    <property type="entry name" value="Asl1_glyco_hydro_catalytic"/>
</dbReference>
<dbReference type="InterPro" id="IPR017853">
    <property type="entry name" value="GH"/>
</dbReference>
<feature type="compositionally biased region" description="Basic and acidic residues" evidence="1">
    <location>
        <begin position="37"/>
        <end position="58"/>
    </location>
</feature>
<dbReference type="GO" id="GO:0009277">
    <property type="term" value="C:fungal-type cell wall"/>
    <property type="evidence" value="ECO:0007669"/>
    <property type="project" value="TreeGrafter"/>
</dbReference>
<organism evidence="4 5">
    <name type="scientific">Collybiopsis confluens</name>
    <dbReference type="NCBI Taxonomy" id="2823264"/>
    <lineage>
        <taxon>Eukaryota</taxon>
        <taxon>Fungi</taxon>
        <taxon>Dikarya</taxon>
        <taxon>Basidiomycota</taxon>
        <taxon>Agaricomycotina</taxon>
        <taxon>Agaricomycetes</taxon>
        <taxon>Agaricomycetidae</taxon>
        <taxon>Agaricales</taxon>
        <taxon>Marasmiineae</taxon>
        <taxon>Omphalotaceae</taxon>
        <taxon>Collybiopsis</taxon>
    </lineage>
</organism>
<reference evidence="4 5" key="1">
    <citation type="journal article" date="2020" name="ISME J.">
        <title>Uncovering the hidden diversity of litter-decomposition mechanisms in mushroom-forming fungi.</title>
        <authorList>
            <person name="Floudas D."/>
            <person name="Bentzer J."/>
            <person name="Ahren D."/>
            <person name="Johansson T."/>
            <person name="Persson P."/>
            <person name="Tunlid A."/>
        </authorList>
    </citation>
    <scope>NUCLEOTIDE SEQUENCE [LARGE SCALE GENOMIC DNA]</scope>
    <source>
        <strain evidence="4 5">CBS 406.79</strain>
    </source>
</reference>
<feature type="signal peptide" evidence="2">
    <location>
        <begin position="1"/>
        <end position="28"/>
    </location>
</feature>
<evidence type="ECO:0000313" key="4">
    <source>
        <dbReference type="EMBL" id="KAF5393824.1"/>
    </source>
</evidence>
<dbReference type="Proteomes" id="UP000518752">
    <property type="component" value="Unassembled WGS sequence"/>
</dbReference>
<dbReference type="PANTHER" id="PTHR34154">
    <property type="entry name" value="ALKALI-SENSITIVE LINKAGE PROTEIN 1"/>
    <property type="match status" value="1"/>
</dbReference>
<dbReference type="Pfam" id="PF11790">
    <property type="entry name" value="Glyco_hydro_cc"/>
    <property type="match status" value="1"/>
</dbReference>
<protein>
    <recommendedName>
        <fullName evidence="3">Asl1-like glycosyl hydrolase catalytic domain-containing protein</fullName>
    </recommendedName>
</protein>
<dbReference type="SUPFAM" id="SSF51445">
    <property type="entry name" value="(Trans)glycosidases"/>
    <property type="match status" value="1"/>
</dbReference>
<proteinExistence type="predicted"/>
<evidence type="ECO:0000313" key="5">
    <source>
        <dbReference type="Proteomes" id="UP000518752"/>
    </source>
</evidence>
<comment type="caution">
    <text evidence="4">The sequence shown here is derived from an EMBL/GenBank/DDBJ whole genome shotgun (WGS) entry which is preliminary data.</text>
</comment>
<dbReference type="EMBL" id="JAACJN010000001">
    <property type="protein sequence ID" value="KAF5393824.1"/>
    <property type="molecule type" value="Genomic_DNA"/>
</dbReference>
<feature type="chain" id="PRO_5034007640" description="Asl1-like glycosyl hydrolase catalytic domain-containing protein" evidence="2">
    <location>
        <begin position="29"/>
        <end position="374"/>
    </location>
</feature>
<feature type="region of interest" description="Disordered" evidence="1">
    <location>
        <begin position="37"/>
        <end position="141"/>
    </location>
</feature>
<dbReference type="OrthoDB" id="5959761at2759"/>
<dbReference type="GO" id="GO:0071966">
    <property type="term" value="P:fungal-type cell wall polysaccharide metabolic process"/>
    <property type="evidence" value="ECO:0007669"/>
    <property type="project" value="TreeGrafter"/>
</dbReference>
<gene>
    <name evidence="4" type="ORF">D9757_000190</name>
</gene>
<evidence type="ECO:0000256" key="1">
    <source>
        <dbReference type="SAM" id="MobiDB-lite"/>
    </source>
</evidence>
<dbReference type="AlphaFoldDB" id="A0A8H5I252"/>
<feature type="compositionally biased region" description="Low complexity" evidence="1">
    <location>
        <begin position="67"/>
        <end position="131"/>
    </location>
</feature>
<evidence type="ECO:0000256" key="2">
    <source>
        <dbReference type="SAM" id="SignalP"/>
    </source>
</evidence>
<feature type="domain" description="Asl1-like glycosyl hydrolase catalytic" evidence="3">
    <location>
        <begin position="140"/>
        <end position="370"/>
    </location>
</feature>
<evidence type="ECO:0000259" key="3">
    <source>
        <dbReference type="Pfam" id="PF11790"/>
    </source>
</evidence>
<sequence length="374" mass="39577">MAHKLLNLLALSSLAIMACSFGAQPVNALSATSPHSARDALRGHDSLAKRKRAANDKAKRCKARPVPSASDSASSSADATLAAAPTSSPSSSSSSSSSSSANGSSNDGSSGAASSPVSSPAPSSTPASASGDGSGKGCLAWPNGNSDLEHYKTDKTSTIYSWSESGPSNAAEIGFTFAPQLWGWKNADAFGKVVVAGYSNVALFVNEPNEAGQANMSPQDAVGLWNQYMEPLRSQGYRLGSAATSSNPNGMVWMNEFFAACNGGCKPDFMAVHWYDISADSFKSYVEQWHTAFNLPIWVTEFAYQDFNGNNQGDLSQIQSFMGDVTGWMDQQSYVEKYCWFGAMHDLVNVNPLNSLMNSDGTPTNLGYQFLYSG</sequence>
<dbReference type="PANTHER" id="PTHR34154:SF3">
    <property type="entry name" value="ALKALI-SENSITIVE LINKAGE PROTEIN 1"/>
    <property type="match status" value="1"/>
</dbReference>
<accession>A0A8H5I252</accession>